<accession>A0ABT6T1M8</accession>
<dbReference type="EMBL" id="JASCIS010000028">
    <property type="protein sequence ID" value="MDI3421762.1"/>
    <property type="molecule type" value="Genomic_DNA"/>
</dbReference>
<evidence type="ECO:0000313" key="1">
    <source>
        <dbReference type="EMBL" id="MDI3421762.1"/>
    </source>
</evidence>
<name>A0ABT6T1M8_9ACTN</name>
<keyword evidence="2" id="KW-1185">Reference proteome</keyword>
<protein>
    <submittedName>
        <fullName evidence="1">Uncharacterized protein</fullName>
    </submittedName>
</protein>
<evidence type="ECO:0000313" key="2">
    <source>
        <dbReference type="Proteomes" id="UP001237105"/>
    </source>
</evidence>
<dbReference type="RefSeq" id="WP_282537628.1">
    <property type="nucleotide sequence ID" value="NZ_JASCIS010000028.1"/>
</dbReference>
<proteinExistence type="predicted"/>
<dbReference type="Proteomes" id="UP001237105">
    <property type="component" value="Unassembled WGS sequence"/>
</dbReference>
<sequence>MKGAHNIGNVAAAFVILLAVVERHLGELSEGWYDPADAAAVVQQAIDRMERDGEIETGHR</sequence>
<gene>
    <name evidence="1" type="ORF">QIT00_24955</name>
</gene>
<reference evidence="1 2" key="1">
    <citation type="submission" date="2023-05" db="EMBL/GenBank/DDBJ databases">
        <title>Draft genome sequence of Streptomyces sp. B-S-A12 isolated from a cave soil in Thailand.</title>
        <authorList>
            <person name="Chamroensaksri N."/>
            <person name="Muangham S."/>
        </authorList>
    </citation>
    <scope>NUCLEOTIDE SEQUENCE [LARGE SCALE GENOMIC DNA]</scope>
    <source>
        <strain evidence="1 2">B-S-A12</strain>
    </source>
</reference>
<comment type="caution">
    <text evidence="1">The sequence shown here is derived from an EMBL/GenBank/DDBJ whole genome shotgun (WGS) entry which is preliminary data.</text>
</comment>
<organism evidence="1 2">
    <name type="scientific">Streptomyces luteolus</name>
    <dbReference type="NCBI Taxonomy" id="3043615"/>
    <lineage>
        <taxon>Bacteria</taxon>
        <taxon>Bacillati</taxon>
        <taxon>Actinomycetota</taxon>
        <taxon>Actinomycetes</taxon>
        <taxon>Kitasatosporales</taxon>
        <taxon>Streptomycetaceae</taxon>
        <taxon>Streptomyces</taxon>
    </lineage>
</organism>